<accession>A0A3P7TYS9</accession>
<sequence>MVRYYKKFSSYDKRAFLTEAFPIKTDDIAVAD</sequence>
<reference evidence="1 2" key="1">
    <citation type="submission" date="2018-11" db="EMBL/GenBank/DDBJ databases">
        <authorList>
            <consortium name="Pathogen Informatics"/>
        </authorList>
    </citation>
    <scope>NUCLEOTIDE SEQUENCE [LARGE SCALE GENOMIC DNA]</scope>
    <source>
        <strain evidence="1 2">MHpl1</strain>
    </source>
</reference>
<gene>
    <name evidence="1" type="ORF">HPLM_LOCUS5815</name>
</gene>
<evidence type="ECO:0000313" key="2">
    <source>
        <dbReference type="Proteomes" id="UP000268014"/>
    </source>
</evidence>
<dbReference type="EMBL" id="UZAF01016393">
    <property type="protein sequence ID" value="VDO27176.1"/>
    <property type="molecule type" value="Genomic_DNA"/>
</dbReference>
<protein>
    <submittedName>
        <fullName evidence="1">Uncharacterized protein</fullName>
    </submittedName>
</protein>
<organism evidence="1 2">
    <name type="scientific">Haemonchus placei</name>
    <name type="common">Barber's pole worm</name>
    <dbReference type="NCBI Taxonomy" id="6290"/>
    <lineage>
        <taxon>Eukaryota</taxon>
        <taxon>Metazoa</taxon>
        <taxon>Ecdysozoa</taxon>
        <taxon>Nematoda</taxon>
        <taxon>Chromadorea</taxon>
        <taxon>Rhabditida</taxon>
        <taxon>Rhabditina</taxon>
        <taxon>Rhabditomorpha</taxon>
        <taxon>Strongyloidea</taxon>
        <taxon>Trichostrongylidae</taxon>
        <taxon>Haemonchus</taxon>
    </lineage>
</organism>
<name>A0A3P7TYS9_HAEPC</name>
<proteinExistence type="predicted"/>
<dbReference type="AlphaFoldDB" id="A0A3P7TYS9"/>
<dbReference type="Proteomes" id="UP000268014">
    <property type="component" value="Unassembled WGS sequence"/>
</dbReference>
<evidence type="ECO:0000313" key="1">
    <source>
        <dbReference type="EMBL" id="VDO27176.1"/>
    </source>
</evidence>
<keyword evidence="2" id="KW-1185">Reference proteome</keyword>